<gene>
    <name evidence="2" type="ORF">PGLA1383_LOCUS13452</name>
</gene>
<sequence length="1568" mass="172560">MVSGDPGPTVSSDAPYESVKLTPTRSTLQILKGLSANRGFDLKIRGPRGGAIPRSAHISGSRLAIRSSQSSQVSKSLSACASRALWLKPQCACHPSFDVNFKDLWLECLRDSSRSADTPTSLHQSLKTLADWALKSDTSGFLCAGAGSVSRQKSRGLILISILLADHGVQVQPSWGYCSEKVPVAAKIDDAPGYLPGRPANGSEEAGETIAPWAGSRASPFENVLFGEPPEVVRLLADSASAHRRVQAAKVISNELDYTRTSFAFTFKDDIEPPLQCQPTDCQPAATGIYAGVTISQIEIIVDPDSFNAPGAKFRVVRDIVDKAGAQASGLCRPGSYENGLHIANVNHPWAGNGATGINPNGGGSMEIKLSRAIWIPLTFKMGGIFKLCYSNDGSFQTAHADIVPFSIEVYGIYDTRTECATDETCLTKRAYRCYLMRQAFNNYGDSYSAKTSCILDYSYDGAGFTGLPGMGSWTGPFATSYDAGMVTSVTPRTCGGEGDSNLPATFLCNSGDSCGALADPRVPFITPNASVGSRQIVYPPGRNDLLYPTDFKAYSVAACYCPDFQKCNSFSPDYVQQVGILHYYVSKVCPNGIEAFECSLDFTGAAPQHRFALRVECPTDACGVHAANRVKIVKQEVKNDLPSWDPSSGCGAAVHGVNVQGVLVQHSGVKRDRQLLAHNLVYRYQTWLTRVSNCILQKIFSERTKFIAQDFRIWNPKNSSSGELDYDTKTSGFLFRYDAQPWHLFSTVGFEKSKIGANETELGYAIKRTRLIGVAIGTLGCLGVLAFLVVWTQCEVHLEKRAFHRQLRKEEHHAASKLAQVSMELWAEYRDDIHESSEAHSLLKSLEESHKQFQGKLSAAIDSEAKELGLNKDKAAHLADKILHLVADMQQQNLQHTKRLVDHLVNAGKKALPMEKHMEKEILQDLRHEEKHIAEDAMEGEHLAFEGGGGGGGAGALEQNGTADDEDPLKGILEGFWFIFNDYEGEFAGKPRETLVEGNKIFDELKVLNDKIHSSEPIDEDEIVKELDAIDLGSVGAGLGSGRVLPAPDIVEELVLINKIPHEELQALEKAWRDGKEDSVTVFGKLSEWHEKGIVPSGWLEKGVDRYEDEEVKEELLEESEELKEIKEPEYRIRRWVLNQLAKMLLARLWEVTIRPNLRMGSSDHELRSRYSGETFDVCYCDSTCLNIRNWFKVGQMRFAPLQPVSSASNVSITQNEFAIEYMNQPGIFGFYRPWVDYGVMGLQEGGSLKFVVDSGLKMKDADCVTAAWDRTLVEDGFGQATADTSFRGVTDLSRDENKLLFNGEVITNRITVKKAGFLAVCYCARPLGAGVCAHNQWVLANRITIRGPGPGQSWVFSTHVVFRIEFAGFGFDKDDKLRIIPGTSECSELDGDPRGAFGVTNIKVGCPYPCSEVGEVNDVLNGDIGVSVLSDSTYLCNDQNSDCRSNDIKAARVLDENRTEIEFESNPLLANGDLISLDDNYACNPVDSINVCNEERLSVLRGRYSFADHIANHNSAPNEYISGHRVTLDPTDGKKVTIPIGWPDPKPRFDVQYKNAKRGRWTRHSK</sequence>
<evidence type="ECO:0000313" key="2">
    <source>
        <dbReference type="EMBL" id="CAE8594931.1"/>
    </source>
</evidence>
<feature type="compositionally biased region" description="Gly residues" evidence="1">
    <location>
        <begin position="947"/>
        <end position="956"/>
    </location>
</feature>
<evidence type="ECO:0000256" key="1">
    <source>
        <dbReference type="SAM" id="MobiDB-lite"/>
    </source>
</evidence>
<dbReference type="OrthoDB" id="10474097at2759"/>
<comment type="caution">
    <text evidence="2">The sequence shown here is derived from an EMBL/GenBank/DDBJ whole genome shotgun (WGS) entry which is preliminary data.</text>
</comment>
<feature type="non-terminal residue" evidence="2">
    <location>
        <position position="1"/>
    </location>
</feature>
<organism evidence="2 3">
    <name type="scientific">Polarella glacialis</name>
    <name type="common">Dinoflagellate</name>
    <dbReference type="NCBI Taxonomy" id="89957"/>
    <lineage>
        <taxon>Eukaryota</taxon>
        <taxon>Sar</taxon>
        <taxon>Alveolata</taxon>
        <taxon>Dinophyceae</taxon>
        <taxon>Suessiales</taxon>
        <taxon>Suessiaceae</taxon>
        <taxon>Polarella</taxon>
    </lineage>
</organism>
<feature type="region of interest" description="Disordered" evidence="1">
    <location>
        <begin position="945"/>
        <end position="966"/>
    </location>
</feature>
<dbReference type="Proteomes" id="UP000654075">
    <property type="component" value="Unassembled WGS sequence"/>
</dbReference>
<proteinExistence type="predicted"/>
<keyword evidence="3" id="KW-1185">Reference proteome</keyword>
<name>A0A813E7M2_POLGL</name>
<dbReference type="EMBL" id="CAJNNV010007435">
    <property type="protein sequence ID" value="CAE8594931.1"/>
    <property type="molecule type" value="Genomic_DNA"/>
</dbReference>
<reference evidence="2" key="1">
    <citation type="submission" date="2021-02" db="EMBL/GenBank/DDBJ databases">
        <authorList>
            <person name="Dougan E. K."/>
            <person name="Rhodes N."/>
            <person name="Thang M."/>
            <person name="Chan C."/>
        </authorList>
    </citation>
    <scope>NUCLEOTIDE SEQUENCE</scope>
</reference>
<evidence type="ECO:0000313" key="3">
    <source>
        <dbReference type="Proteomes" id="UP000654075"/>
    </source>
</evidence>
<protein>
    <submittedName>
        <fullName evidence="2">Uncharacterized protein</fullName>
    </submittedName>
</protein>
<accession>A0A813E7M2</accession>